<reference evidence="5" key="1">
    <citation type="submission" date="2020-02" db="EMBL/GenBank/DDBJ databases">
        <authorList>
            <person name="Meier V. D."/>
        </authorList>
    </citation>
    <scope>NUCLEOTIDE SEQUENCE</scope>
    <source>
        <strain evidence="5">AVDCRST_MAG33</strain>
    </source>
</reference>
<dbReference type="EC" id="2.4.1.-" evidence="5"/>
<feature type="domain" description="Glycosyl transferase family 1" evidence="3">
    <location>
        <begin position="232"/>
        <end position="409"/>
    </location>
</feature>
<dbReference type="Pfam" id="PF00534">
    <property type="entry name" value="Glycos_transf_1"/>
    <property type="match status" value="1"/>
</dbReference>
<dbReference type="Gene3D" id="3.40.50.2000">
    <property type="entry name" value="Glycogen Phosphorylase B"/>
    <property type="match status" value="2"/>
</dbReference>
<evidence type="ECO:0000256" key="2">
    <source>
        <dbReference type="ARBA" id="ARBA00022679"/>
    </source>
</evidence>
<dbReference type="Pfam" id="PF13579">
    <property type="entry name" value="Glyco_trans_4_4"/>
    <property type="match status" value="1"/>
</dbReference>
<evidence type="ECO:0000256" key="1">
    <source>
        <dbReference type="ARBA" id="ARBA00022676"/>
    </source>
</evidence>
<dbReference type="GO" id="GO:0016757">
    <property type="term" value="F:glycosyltransferase activity"/>
    <property type="evidence" value="ECO:0007669"/>
    <property type="project" value="UniProtKB-KW"/>
</dbReference>
<sequence>MTTRLTPSAYRGPAVPGYDIDPPLSRIGMISVHTSPLARLGTQDAGGMNLYVRELARHLARQGRTVDIYTRRTDPSTPEVTVDVPGVNVIAVDAGPAHIIPKQDLFDLTGTFADAMLRYMLRNGVRYQVLHAHYWLSGLVAARLKDDLGIPFVQMFHTTAFHKNAVSDEAHRESRLREQMEGRIINVADALIAGNPDERDDLERRRMARDGMVCMVPLGVDLGRFQPGDMARARRDMGLPGDGVLALFVGRIDPIKGIDVLVEAFGRTVNGWGPRREAPRLVLVGGELGDDGQPVGDLARVAADVQDLGISDRVLFLGSRPQEDLATLYQAVDFVVIPSRYESFGLVAIEAMASGTPVIASKVGGLPYSVRDGVAGLLVPATNVVALTNAILDLSRCPDRRAALAVNARVEAARFSWDHVATAMTGVYRSLAARSESPICVAE</sequence>
<dbReference type="PANTHER" id="PTHR12526">
    <property type="entry name" value="GLYCOSYLTRANSFERASE"/>
    <property type="match status" value="1"/>
</dbReference>
<evidence type="ECO:0000259" key="3">
    <source>
        <dbReference type="Pfam" id="PF00534"/>
    </source>
</evidence>
<keyword evidence="1 5" id="KW-0328">Glycosyltransferase</keyword>
<dbReference type="InterPro" id="IPR001296">
    <property type="entry name" value="Glyco_trans_1"/>
</dbReference>
<name>A0A6J4UA13_9BACT</name>
<evidence type="ECO:0000259" key="4">
    <source>
        <dbReference type="Pfam" id="PF13579"/>
    </source>
</evidence>
<dbReference type="SUPFAM" id="SSF53756">
    <property type="entry name" value="UDP-Glycosyltransferase/glycogen phosphorylase"/>
    <property type="match status" value="1"/>
</dbReference>
<dbReference type="EMBL" id="CADCWK010000027">
    <property type="protein sequence ID" value="CAA9544712.1"/>
    <property type="molecule type" value="Genomic_DNA"/>
</dbReference>
<keyword evidence="2 5" id="KW-0808">Transferase</keyword>
<protein>
    <submittedName>
        <fullName evidence="5">Glycosyltransferase MshA involved in mycothiol biosynthesis</fullName>
        <ecNumber evidence="5">2.4.1.-</ecNumber>
    </submittedName>
</protein>
<evidence type="ECO:0000313" key="5">
    <source>
        <dbReference type="EMBL" id="CAA9544712.1"/>
    </source>
</evidence>
<proteinExistence type="predicted"/>
<dbReference type="InterPro" id="IPR028098">
    <property type="entry name" value="Glyco_trans_4-like_N"/>
</dbReference>
<gene>
    <name evidence="5" type="ORF">AVDCRST_MAG33-335</name>
</gene>
<accession>A0A6J4UA13</accession>
<dbReference type="AlphaFoldDB" id="A0A6J4UA13"/>
<feature type="domain" description="Glycosyltransferase subfamily 4-like N-terminal" evidence="4">
    <location>
        <begin position="46"/>
        <end position="219"/>
    </location>
</feature>
<organism evidence="5">
    <name type="scientific">uncultured Thermomicrobiales bacterium</name>
    <dbReference type="NCBI Taxonomy" id="1645740"/>
    <lineage>
        <taxon>Bacteria</taxon>
        <taxon>Pseudomonadati</taxon>
        <taxon>Thermomicrobiota</taxon>
        <taxon>Thermomicrobia</taxon>
        <taxon>Thermomicrobiales</taxon>
        <taxon>environmental samples</taxon>
    </lineage>
</organism>
<dbReference type="PANTHER" id="PTHR12526:SF510">
    <property type="entry name" value="D-INOSITOL 3-PHOSPHATE GLYCOSYLTRANSFERASE"/>
    <property type="match status" value="1"/>
</dbReference>